<dbReference type="InterPro" id="IPR040050">
    <property type="entry name" value="ZNF830-like"/>
</dbReference>
<comment type="caution">
    <text evidence="9">The sequence shown here is derived from an EMBL/GenBank/DDBJ whole genome shotgun (WGS) entry which is preliminary data.</text>
</comment>
<comment type="subcellular location">
    <subcellularLocation>
        <location evidence="1">Nucleus</location>
    </subcellularLocation>
</comment>
<evidence type="ECO:0000256" key="2">
    <source>
        <dbReference type="ARBA" id="ARBA00022723"/>
    </source>
</evidence>
<dbReference type="GO" id="GO:0005681">
    <property type="term" value="C:spliceosomal complex"/>
    <property type="evidence" value="ECO:0007669"/>
    <property type="project" value="InterPro"/>
</dbReference>
<organism evidence="9 10">
    <name type="scientific">Lentinula raphanica</name>
    <dbReference type="NCBI Taxonomy" id="153919"/>
    <lineage>
        <taxon>Eukaryota</taxon>
        <taxon>Fungi</taxon>
        <taxon>Dikarya</taxon>
        <taxon>Basidiomycota</taxon>
        <taxon>Agaricomycotina</taxon>
        <taxon>Agaricomycetes</taxon>
        <taxon>Agaricomycetidae</taxon>
        <taxon>Agaricales</taxon>
        <taxon>Marasmiineae</taxon>
        <taxon>Omphalotaceae</taxon>
        <taxon>Lentinula</taxon>
    </lineage>
</organism>
<dbReference type="GO" id="GO:0008270">
    <property type="term" value="F:zinc ion binding"/>
    <property type="evidence" value="ECO:0007669"/>
    <property type="project" value="UniProtKB-KW"/>
</dbReference>
<accession>A0AA38P9S2</accession>
<keyword evidence="6" id="KW-0539">Nucleus</keyword>
<evidence type="ECO:0000313" key="9">
    <source>
        <dbReference type="EMBL" id="KAJ3838693.1"/>
    </source>
</evidence>
<name>A0AA38P9S2_9AGAR</name>
<keyword evidence="3" id="KW-0863">Zinc-finger</keyword>
<feature type="region of interest" description="Disordered" evidence="8">
    <location>
        <begin position="202"/>
        <end position="229"/>
    </location>
</feature>
<keyword evidence="10" id="KW-1185">Reference proteome</keyword>
<dbReference type="PANTHER" id="PTHR13278">
    <property type="entry name" value="ZINC FINGER PROTEIN 830"/>
    <property type="match status" value="1"/>
</dbReference>
<evidence type="ECO:0000256" key="3">
    <source>
        <dbReference type="ARBA" id="ARBA00022771"/>
    </source>
</evidence>
<evidence type="ECO:0000256" key="6">
    <source>
        <dbReference type="ARBA" id="ARBA00023242"/>
    </source>
</evidence>
<dbReference type="GO" id="GO:0044773">
    <property type="term" value="P:mitotic DNA damage checkpoint signaling"/>
    <property type="evidence" value="ECO:0007669"/>
    <property type="project" value="TreeGrafter"/>
</dbReference>
<evidence type="ECO:0000256" key="7">
    <source>
        <dbReference type="SAM" id="Coils"/>
    </source>
</evidence>
<dbReference type="Gene3D" id="3.30.160.60">
    <property type="entry name" value="Classic Zinc Finger"/>
    <property type="match status" value="1"/>
</dbReference>
<gene>
    <name evidence="9" type="ORF">F5878DRAFT_160402</name>
</gene>
<evidence type="ECO:0008006" key="11">
    <source>
        <dbReference type="Google" id="ProtNLM"/>
    </source>
</evidence>
<evidence type="ECO:0000256" key="5">
    <source>
        <dbReference type="ARBA" id="ARBA00023054"/>
    </source>
</evidence>
<dbReference type="InterPro" id="IPR036236">
    <property type="entry name" value="Znf_C2H2_sf"/>
</dbReference>
<dbReference type="GO" id="GO:0003676">
    <property type="term" value="F:nucleic acid binding"/>
    <property type="evidence" value="ECO:0007669"/>
    <property type="project" value="InterPro"/>
</dbReference>
<evidence type="ECO:0000256" key="1">
    <source>
        <dbReference type="ARBA" id="ARBA00004123"/>
    </source>
</evidence>
<dbReference type="AlphaFoldDB" id="A0AA38P9S2"/>
<protein>
    <recommendedName>
        <fullName evidence="11">Coiled-coil domain-containing protein 16</fullName>
    </recommendedName>
</protein>
<feature type="region of interest" description="Disordered" evidence="8">
    <location>
        <begin position="70"/>
        <end position="167"/>
    </location>
</feature>
<dbReference type="SUPFAM" id="SSF57667">
    <property type="entry name" value="beta-beta-alpha zinc fingers"/>
    <property type="match status" value="1"/>
</dbReference>
<feature type="compositionally biased region" description="Basic and acidic residues" evidence="8">
    <location>
        <begin position="70"/>
        <end position="84"/>
    </location>
</feature>
<evidence type="ECO:0000313" key="10">
    <source>
        <dbReference type="Proteomes" id="UP001163846"/>
    </source>
</evidence>
<dbReference type="PANTHER" id="PTHR13278:SF0">
    <property type="entry name" value="ZINC FINGER PROTEIN 830"/>
    <property type="match status" value="1"/>
</dbReference>
<dbReference type="GO" id="GO:0033260">
    <property type="term" value="P:nuclear DNA replication"/>
    <property type="evidence" value="ECO:0007669"/>
    <property type="project" value="TreeGrafter"/>
</dbReference>
<keyword evidence="5 7" id="KW-0175">Coiled coil</keyword>
<proteinExistence type="predicted"/>
<dbReference type="GO" id="GO:0033314">
    <property type="term" value="P:mitotic DNA replication checkpoint signaling"/>
    <property type="evidence" value="ECO:0007669"/>
    <property type="project" value="TreeGrafter"/>
</dbReference>
<keyword evidence="4" id="KW-0862">Zinc</keyword>
<feature type="compositionally biased region" description="Acidic residues" evidence="8">
    <location>
        <begin position="92"/>
        <end position="101"/>
    </location>
</feature>
<sequence length="277" mass="31510">MADVRALLKAKRQEARITHPFASYNQSGQLRCTACGTIVKHASAWEGHLGSKIHRTNVARLKEQERAREEQRLREEKEEQEKILRGKRKAEEDDVVMDDENISSLEILTKKPRLDEQPKGFPADFFSDPSRAIPLADEGSDEEETGGGEQPQGDAPATTSKEPLDSEWERFQREVVNAPDYKETYENATIFAEPVLAPVVPEGFPIPEASEPQEPTQMDEEAVRRQKELDEREMIMDRLLEEERAQEEADMKVTAMKNKLELLRKKRQAAKVAKSSA</sequence>
<evidence type="ECO:0000256" key="4">
    <source>
        <dbReference type="ARBA" id="ARBA00022833"/>
    </source>
</evidence>
<feature type="coiled-coil region" evidence="7">
    <location>
        <begin position="246"/>
        <end position="273"/>
    </location>
</feature>
<evidence type="ECO:0000256" key="8">
    <source>
        <dbReference type="SAM" id="MobiDB-lite"/>
    </source>
</evidence>
<feature type="compositionally biased region" description="Basic and acidic residues" evidence="8">
    <location>
        <begin position="108"/>
        <end position="118"/>
    </location>
</feature>
<reference evidence="9" key="1">
    <citation type="submission" date="2022-08" db="EMBL/GenBank/DDBJ databases">
        <authorList>
            <consortium name="DOE Joint Genome Institute"/>
            <person name="Min B."/>
            <person name="Riley R."/>
            <person name="Sierra-Patev S."/>
            <person name="Naranjo-Ortiz M."/>
            <person name="Looney B."/>
            <person name="Konkel Z."/>
            <person name="Slot J.C."/>
            <person name="Sakamoto Y."/>
            <person name="Steenwyk J.L."/>
            <person name="Rokas A."/>
            <person name="Carro J."/>
            <person name="Camarero S."/>
            <person name="Ferreira P."/>
            <person name="Molpeceres G."/>
            <person name="Ruiz-Duenas F.J."/>
            <person name="Serrano A."/>
            <person name="Henrissat B."/>
            <person name="Drula E."/>
            <person name="Hughes K.W."/>
            <person name="Mata J.L."/>
            <person name="Ishikawa N.K."/>
            <person name="Vargas-Isla R."/>
            <person name="Ushijima S."/>
            <person name="Smith C.A."/>
            <person name="Ahrendt S."/>
            <person name="Andreopoulos W."/>
            <person name="He G."/>
            <person name="Labutti K."/>
            <person name="Lipzen A."/>
            <person name="Ng V."/>
            <person name="Sandor L."/>
            <person name="Barry K."/>
            <person name="Martinez A.T."/>
            <person name="Xiao Y."/>
            <person name="Gibbons J.G."/>
            <person name="Terashima K."/>
            <person name="Hibbett D.S."/>
            <person name="Grigoriev I.V."/>
        </authorList>
    </citation>
    <scope>NUCLEOTIDE SEQUENCE</scope>
    <source>
        <strain evidence="9">TFB9207</strain>
    </source>
</reference>
<dbReference type="EMBL" id="MU806169">
    <property type="protein sequence ID" value="KAJ3838693.1"/>
    <property type="molecule type" value="Genomic_DNA"/>
</dbReference>
<keyword evidence="2" id="KW-0479">Metal-binding</keyword>
<dbReference type="Proteomes" id="UP001163846">
    <property type="component" value="Unassembled WGS sequence"/>
</dbReference>